<sequence>MSAPAATIGSDSPELRDDTTRFRCGAAHHDQECTDSAIHRYPVQAARPDPRPPPGVNVGAEVVRTWRRVCDSKPSAATGPFVGNGTLLALPQLLVLAAGVWFRGGQRVRRGSPHGSLVLGSAASAIAPIFVPCAFTGERCRSGSCYARFKPVRGDAGLAIGNKARITGAGRAHTGTTKVGTSKENP</sequence>
<comment type="caution">
    <text evidence="1">The sequence shown here is derived from an EMBL/GenBank/DDBJ whole genome shotgun (WGS) entry which is preliminary data.</text>
</comment>
<dbReference type="EMBL" id="QGHB01000002">
    <property type="protein sequence ID" value="PWK89460.1"/>
    <property type="molecule type" value="Genomic_DNA"/>
</dbReference>
<evidence type="ECO:0000313" key="1">
    <source>
        <dbReference type="EMBL" id="PWK89460.1"/>
    </source>
</evidence>
<dbReference type="AlphaFoldDB" id="A0A316I9H7"/>
<proteinExistence type="predicted"/>
<evidence type="ECO:0000313" key="2">
    <source>
        <dbReference type="Proteomes" id="UP000246005"/>
    </source>
</evidence>
<dbReference type="Proteomes" id="UP000246005">
    <property type="component" value="Unassembled WGS sequence"/>
</dbReference>
<accession>A0A316I9H7</accession>
<organism evidence="1 2">
    <name type="scientific">Lentzea atacamensis</name>
    <dbReference type="NCBI Taxonomy" id="531938"/>
    <lineage>
        <taxon>Bacteria</taxon>
        <taxon>Bacillati</taxon>
        <taxon>Actinomycetota</taxon>
        <taxon>Actinomycetes</taxon>
        <taxon>Pseudonocardiales</taxon>
        <taxon>Pseudonocardiaceae</taxon>
        <taxon>Lentzea</taxon>
    </lineage>
</organism>
<reference evidence="1 2" key="1">
    <citation type="submission" date="2018-05" db="EMBL/GenBank/DDBJ databases">
        <title>Genomic Encyclopedia of Type Strains, Phase IV (KMG-IV): sequencing the most valuable type-strain genomes for metagenomic binning, comparative biology and taxonomic classification.</title>
        <authorList>
            <person name="Goeker M."/>
        </authorList>
    </citation>
    <scope>NUCLEOTIDE SEQUENCE [LARGE SCALE GENOMIC DNA]</scope>
    <source>
        <strain evidence="1 2">DSM 45480</strain>
    </source>
</reference>
<gene>
    <name evidence="1" type="ORF">C8D88_102733</name>
</gene>
<protein>
    <submittedName>
        <fullName evidence="1">Uncharacterized protein</fullName>
    </submittedName>
</protein>
<name>A0A316I9H7_9PSEU</name>